<organism evidence="1 2">
    <name type="scientific">Ogataea philodendri</name>
    <dbReference type="NCBI Taxonomy" id="1378263"/>
    <lineage>
        <taxon>Eukaryota</taxon>
        <taxon>Fungi</taxon>
        <taxon>Dikarya</taxon>
        <taxon>Ascomycota</taxon>
        <taxon>Saccharomycotina</taxon>
        <taxon>Pichiomycetes</taxon>
        <taxon>Pichiales</taxon>
        <taxon>Pichiaceae</taxon>
        <taxon>Ogataea</taxon>
    </lineage>
</organism>
<protein>
    <submittedName>
        <fullName evidence="1">Uncharacterized protein</fullName>
    </submittedName>
</protein>
<keyword evidence="2" id="KW-1185">Reference proteome</keyword>
<accession>A0A9P8PGP1</accession>
<proteinExistence type="predicted"/>
<name>A0A9P8PGP1_9ASCO</name>
<dbReference type="RefSeq" id="XP_046065068.1">
    <property type="nucleotide sequence ID" value="XM_046202166.1"/>
</dbReference>
<sequence>MDLTRDKLLSPIDKTSPVNVLETRLSNLSCTSIVTEEGSGSMMVARYEQTNNKIGCSLRIAERLRFSGSKING</sequence>
<dbReference type="AlphaFoldDB" id="A0A9P8PGP1"/>
<dbReference type="GeneID" id="70232107"/>
<reference evidence="1" key="2">
    <citation type="submission" date="2021-01" db="EMBL/GenBank/DDBJ databases">
        <authorList>
            <person name="Schikora-Tamarit M.A."/>
        </authorList>
    </citation>
    <scope>NUCLEOTIDE SEQUENCE</scope>
    <source>
        <strain evidence="1">CBS6075</strain>
    </source>
</reference>
<dbReference type="EMBL" id="JAEUBE010000042">
    <property type="protein sequence ID" value="KAH3671953.1"/>
    <property type="molecule type" value="Genomic_DNA"/>
</dbReference>
<gene>
    <name evidence="1" type="ORF">OGAPHI_000139</name>
</gene>
<reference evidence="1" key="1">
    <citation type="journal article" date="2021" name="Open Biol.">
        <title>Shared evolutionary footprints suggest mitochondrial oxidative damage underlies multiple complex I losses in fungi.</title>
        <authorList>
            <person name="Schikora-Tamarit M.A."/>
            <person name="Marcet-Houben M."/>
            <person name="Nosek J."/>
            <person name="Gabaldon T."/>
        </authorList>
    </citation>
    <scope>NUCLEOTIDE SEQUENCE</scope>
    <source>
        <strain evidence="1">CBS6075</strain>
    </source>
</reference>
<evidence type="ECO:0000313" key="2">
    <source>
        <dbReference type="Proteomes" id="UP000769157"/>
    </source>
</evidence>
<dbReference type="Proteomes" id="UP000769157">
    <property type="component" value="Unassembled WGS sequence"/>
</dbReference>
<comment type="caution">
    <text evidence="1">The sequence shown here is derived from an EMBL/GenBank/DDBJ whole genome shotgun (WGS) entry which is preliminary data.</text>
</comment>
<evidence type="ECO:0000313" key="1">
    <source>
        <dbReference type="EMBL" id="KAH3671953.1"/>
    </source>
</evidence>